<dbReference type="RefSeq" id="WP_091647325.1">
    <property type="nucleotide sequence ID" value="NZ_FNHQ01000001.1"/>
</dbReference>
<dbReference type="AlphaFoldDB" id="A0A1G9QA07"/>
<sequence length="278" mass="30665">MKVIGFIGAAGTGKSHHALVVAHDNDIDCIIDDGILIYQNKIIAGRSAKEETNQLKATRRAIFSDAAQAGEVQKALATIQPEKLLVLGTSVHMVRKIAEMLAIPEPEAFIHIEEISSAEEISKAHMIRVREGKHVIPVPTMELKSHFRGYLLGSIRSFFKKKNGRKSEETYERSVVRPVFSYYGKLTFTDDVLQHLIQHSLTGIHGIAGVNKVKVGKSTQDVGNGIDVMLSVTILYGENVRALMHQVKDALQHEVEYTTGMSVDVLRITIHGIVPSKP</sequence>
<comment type="similarity">
    <text evidence="1">Belongs to the asp23 family.</text>
</comment>
<reference evidence="2 3" key="1">
    <citation type="submission" date="2016-10" db="EMBL/GenBank/DDBJ databases">
        <authorList>
            <person name="de Groot N.N."/>
        </authorList>
    </citation>
    <scope>NUCLEOTIDE SEQUENCE [LARGE SCALE GENOMIC DNA]</scope>
    <source>
        <strain evidence="2 3">DSM 16981</strain>
    </source>
</reference>
<keyword evidence="3" id="KW-1185">Reference proteome</keyword>
<dbReference type="OrthoDB" id="5429664at2"/>
<organism evidence="2 3">
    <name type="scientific">Megasphaera paucivorans</name>
    <dbReference type="NCBI Taxonomy" id="349095"/>
    <lineage>
        <taxon>Bacteria</taxon>
        <taxon>Bacillati</taxon>
        <taxon>Bacillota</taxon>
        <taxon>Negativicutes</taxon>
        <taxon>Veillonellales</taxon>
        <taxon>Veillonellaceae</taxon>
        <taxon>Megasphaera</taxon>
    </lineage>
</organism>
<proteinExistence type="inferred from homology"/>
<dbReference type="Proteomes" id="UP000199309">
    <property type="component" value="Unassembled WGS sequence"/>
</dbReference>
<accession>A0A1G9QA07</accession>
<evidence type="ECO:0000313" key="2">
    <source>
        <dbReference type="EMBL" id="SDM07750.1"/>
    </source>
</evidence>
<evidence type="ECO:0000313" key="3">
    <source>
        <dbReference type="Proteomes" id="UP000199309"/>
    </source>
</evidence>
<name>A0A1G9QA07_9FIRM</name>
<protein>
    <submittedName>
        <fullName evidence="2">Uncharacterized conserved protein YloU, alkaline shock protein (Asp23) family</fullName>
    </submittedName>
</protein>
<dbReference type="Pfam" id="PF03780">
    <property type="entry name" value="Asp23"/>
    <property type="match status" value="1"/>
</dbReference>
<evidence type="ECO:0000256" key="1">
    <source>
        <dbReference type="ARBA" id="ARBA00005721"/>
    </source>
</evidence>
<dbReference type="EMBL" id="FNHQ01000001">
    <property type="protein sequence ID" value="SDM07750.1"/>
    <property type="molecule type" value="Genomic_DNA"/>
</dbReference>
<dbReference type="InterPro" id="IPR005531">
    <property type="entry name" value="Asp23"/>
</dbReference>
<gene>
    <name evidence="2" type="ORF">SAMN05660299_00161</name>
</gene>
<dbReference type="STRING" id="349095.SAMN05660299_00161"/>